<evidence type="ECO:0000259" key="7">
    <source>
        <dbReference type="Pfam" id="PF01930"/>
    </source>
</evidence>
<dbReference type="InterPro" id="IPR019993">
    <property type="entry name" value="RecB_nuclease_TM0106_put"/>
</dbReference>
<dbReference type="NCBIfam" id="TIGR03491">
    <property type="entry name" value="TM0106 family RecB-like putative nuclease"/>
    <property type="match status" value="1"/>
</dbReference>
<reference evidence="9 10" key="1">
    <citation type="journal article" date="2015" name="Sci. Rep.">
        <title>A comparative genomics and reductive dehalogenase gene transcription study of two chloroethene-respiring bacteria, Dehalococcoides mccartyi strains MB and 11a.</title>
        <authorList>
            <person name="Low A."/>
            <person name="Shen Z."/>
            <person name="Cheng D."/>
            <person name="Rogers M.J."/>
            <person name="Lee P.K."/>
            <person name="He J."/>
        </authorList>
    </citation>
    <scope>NUCLEOTIDE SEQUENCE [LARGE SCALE GENOMIC DNA]</scope>
    <source>
        <strain evidence="9 10">MB</strain>
    </source>
</reference>
<dbReference type="GO" id="GO:0004518">
    <property type="term" value="F:nuclease activity"/>
    <property type="evidence" value="ECO:0007669"/>
    <property type="project" value="UniProtKB-KW"/>
</dbReference>
<comment type="cofactor">
    <cofactor evidence="1">
        <name>[4Fe-4S] cluster</name>
        <dbReference type="ChEBI" id="CHEBI:49883"/>
    </cofactor>
</comment>
<feature type="domain" description="DUF83" evidence="7">
    <location>
        <begin position="56"/>
        <end position="211"/>
    </location>
</feature>
<evidence type="ECO:0000256" key="4">
    <source>
        <dbReference type="ARBA" id="ARBA00022801"/>
    </source>
</evidence>
<evidence type="ECO:0000256" key="6">
    <source>
        <dbReference type="ARBA" id="ARBA00023014"/>
    </source>
</evidence>
<dbReference type="Proteomes" id="UP000053577">
    <property type="component" value="Unassembled WGS sequence"/>
</dbReference>
<dbReference type="RefSeq" id="WP_058292675.1">
    <property type="nucleotide sequence ID" value="NZ_JGYD01000025.1"/>
</dbReference>
<dbReference type="InterPro" id="IPR051827">
    <property type="entry name" value="Cas4_exonuclease"/>
</dbReference>
<dbReference type="InterPro" id="IPR012337">
    <property type="entry name" value="RNaseH-like_sf"/>
</dbReference>
<dbReference type="OrthoDB" id="9757917at2"/>
<comment type="caution">
    <text evidence="9">The sequence shown here is derived from an EMBL/GenBank/DDBJ whole genome shotgun (WGS) entry which is preliminary data.</text>
</comment>
<dbReference type="PATRIC" id="fig|61435.5.peg.1462"/>
<sequence>MKKREIINLGKRKRWGIWISKSDIVEYLRCGYRVFLSHLTGVPIEEMKDVNKIKAIIERGITFESKVVDEGRFKEVTSEDAIEENISLDIVLHTPVLFRNHELGIQGIPDLIDVQKGKLYPIEIKTHREVTNSDRLELAFYWILLEPYRKGKQKPKGYVLLSTGEMVEVLLTEDDLFEIYCFIDEIREVKEYGTYPTLSQECKLCNLITDCQREVAERGGLSLIHGIASIREQQLKTLGITNIADFAKADSLTLHTSWCSLTTNHPGLNEIGKMQLHAASIMTRKPIFFGESSSFNFCTQNIIVLDLEYDPVSYVWLVGLCIASQENQEFHQYFAEKSDIKEEKRILSSLIDILRSKPKYHVVTYGASADIPQLKKAWNRHGFSSDLWNQLEGRHIDLYTLILRSFRLPLTFYGLKDIEDYFGFVRKGDRIDGLTALDKYYQYVRVRKKETKLALKQELLQYNKEDIKATAFIVRKFKSFIGECIVKQPI</sequence>
<dbReference type="Gene3D" id="3.90.320.10">
    <property type="match status" value="1"/>
</dbReference>
<dbReference type="EMBL" id="JGYD01000025">
    <property type="protein sequence ID" value="KSV17284.1"/>
    <property type="molecule type" value="Genomic_DNA"/>
</dbReference>
<keyword evidence="2" id="KW-0540">Nuclease</keyword>
<dbReference type="SUPFAM" id="SSF53098">
    <property type="entry name" value="Ribonuclease H-like"/>
    <property type="match status" value="1"/>
</dbReference>
<dbReference type="Pfam" id="PF01930">
    <property type="entry name" value="Cas_Cas4"/>
    <property type="match status" value="1"/>
</dbReference>
<gene>
    <name evidence="9" type="ORF">DA01_07440</name>
</gene>
<keyword evidence="6" id="KW-0411">Iron-sulfur</keyword>
<evidence type="ECO:0000256" key="2">
    <source>
        <dbReference type="ARBA" id="ARBA00022722"/>
    </source>
</evidence>
<evidence type="ECO:0000313" key="10">
    <source>
        <dbReference type="Proteomes" id="UP000053577"/>
    </source>
</evidence>
<keyword evidence="4" id="KW-0378">Hydrolase</keyword>
<dbReference type="GO" id="GO:0051536">
    <property type="term" value="F:iron-sulfur cluster binding"/>
    <property type="evidence" value="ECO:0007669"/>
    <property type="project" value="UniProtKB-KW"/>
</dbReference>
<evidence type="ECO:0000256" key="5">
    <source>
        <dbReference type="ARBA" id="ARBA00023004"/>
    </source>
</evidence>
<protein>
    <submittedName>
        <fullName evidence="9">Uncharacterized protein</fullName>
    </submittedName>
</protein>
<keyword evidence="5" id="KW-0408">Iron</keyword>
<name>A0A0V8M0Q5_9CHLR</name>
<dbReference type="AlphaFoldDB" id="A0A0V8M0Q5"/>
<organism evidence="9 10">
    <name type="scientific">Dehalococcoides mccartyi</name>
    <dbReference type="NCBI Taxonomy" id="61435"/>
    <lineage>
        <taxon>Bacteria</taxon>
        <taxon>Bacillati</taxon>
        <taxon>Chloroflexota</taxon>
        <taxon>Dehalococcoidia</taxon>
        <taxon>Dehalococcoidales</taxon>
        <taxon>Dehalococcoidaceae</taxon>
        <taxon>Dehalococcoides</taxon>
    </lineage>
</organism>
<evidence type="ECO:0000256" key="1">
    <source>
        <dbReference type="ARBA" id="ARBA00001966"/>
    </source>
</evidence>
<proteinExistence type="predicted"/>
<dbReference type="InterPro" id="IPR022765">
    <property type="entry name" value="Dna2/Cas4_DUF83"/>
</dbReference>
<evidence type="ECO:0000259" key="8">
    <source>
        <dbReference type="Pfam" id="PF13482"/>
    </source>
</evidence>
<dbReference type="PANTHER" id="PTHR36531">
    <property type="entry name" value="CRISPR-ASSOCIATED EXONUCLEASE CAS4"/>
    <property type="match status" value="1"/>
</dbReference>
<dbReference type="InterPro" id="IPR011604">
    <property type="entry name" value="PDDEXK-like_dom_sf"/>
</dbReference>
<evidence type="ECO:0000313" key="9">
    <source>
        <dbReference type="EMBL" id="KSV17284.1"/>
    </source>
</evidence>
<keyword evidence="3" id="KW-0479">Metal-binding</keyword>
<dbReference type="GO" id="GO:0016787">
    <property type="term" value="F:hydrolase activity"/>
    <property type="evidence" value="ECO:0007669"/>
    <property type="project" value="UniProtKB-KW"/>
</dbReference>
<dbReference type="GO" id="GO:0046872">
    <property type="term" value="F:metal ion binding"/>
    <property type="evidence" value="ECO:0007669"/>
    <property type="project" value="UniProtKB-KW"/>
</dbReference>
<feature type="domain" description="YprB ribonuclease H-like" evidence="8">
    <location>
        <begin position="305"/>
        <end position="475"/>
    </location>
</feature>
<dbReference type="Pfam" id="PF13482">
    <property type="entry name" value="RNase_H_2"/>
    <property type="match status" value="1"/>
</dbReference>
<accession>A0A0V8M0Q5</accession>
<dbReference type="PANTHER" id="PTHR36531:SF6">
    <property type="entry name" value="DNA REPLICATION ATP-DEPENDENT HELICASE_NUCLEASE DNA2"/>
    <property type="match status" value="1"/>
</dbReference>
<dbReference type="InterPro" id="IPR038720">
    <property type="entry name" value="YprB_RNase_H-like_dom"/>
</dbReference>
<evidence type="ECO:0000256" key="3">
    <source>
        <dbReference type="ARBA" id="ARBA00022723"/>
    </source>
</evidence>